<evidence type="ECO:0000256" key="7">
    <source>
        <dbReference type="SAM" id="Phobius"/>
    </source>
</evidence>
<feature type="transmembrane region" description="Helical" evidence="7">
    <location>
        <begin position="91"/>
        <end position="112"/>
    </location>
</feature>
<feature type="transmembrane region" description="Helical" evidence="7">
    <location>
        <begin position="261"/>
        <end position="284"/>
    </location>
</feature>
<evidence type="ECO:0000259" key="8">
    <source>
        <dbReference type="PROSITE" id="PS50850"/>
    </source>
</evidence>
<dbReference type="InterPro" id="IPR020846">
    <property type="entry name" value="MFS_dom"/>
</dbReference>
<feature type="transmembrane region" description="Helical" evidence="7">
    <location>
        <begin position="133"/>
        <end position="156"/>
    </location>
</feature>
<dbReference type="PANTHER" id="PTHR43124">
    <property type="entry name" value="PURINE EFFLUX PUMP PBUE"/>
    <property type="match status" value="1"/>
</dbReference>
<dbReference type="PANTHER" id="PTHR43124:SF3">
    <property type="entry name" value="CHLORAMPHENICOL EFFLUX PUMP RV0191"/>
    <property type="match status" value="1"/>
</dbReference>
<feature type="transmembrane region" description="Helical" evidence="7">
    <location>
        <begin position="375"/>
        <end position="392"/>
    </location>
</feature>
<name>A0ABW2V3A5_9BACL</name>
<accession>A0ABW2V3A5</accession>
<keyword evidence="3" id="KW-1003">Cell membrane</keyword>
<dbReference type="RefSeq" id="WP_138788188.1">
    <property type="nucleotide sequence ID" value="NZ_JBHTGQ010000018.1"/>
</dbReference>
<protein>
    <submittedName>
        <fullName evidence="9">MFS transporter</fullName>
    </submittedName>
</protein>
<evidence type="ECO:0000256" key="4">
    <source>
        <dbReference type="ARBA" id="ARBA00022692"/>
    </source>
</evidence>
<evidence type="ECO:0000256" key="2">
    <source>
        <dbReference type="ARBA" id="ARBA00022448"/>
    </source>
</evidence>
<dbReference type="InterPro" id="IPR050189">
    <property type="entry name" value="MFS_Efflux_Transporters"/>
</dbReference>
<dbReference type="Gene3D" id="1.20.1250.20">
    <property type="entry name" value="MFS general substrate transporter like domains"/>
    <property type="match status" value="1"/>
</dbReference>
<evidence type="ECO:0000256" key="6">
    <source>
        <dbReference type="ARBA" id="ARBA00023136"/>
    </source>
</evidence>
<feature type="transmembrane region" description="Helical" evidence="7">
    <location>
        <begin position="69"/>
        <end position="85"/>
    </location>
</feature>
<comment type="caution">
    <text evidence="9">The sequence shown here is derived from an EMBL/GenBank/DDBJ whole genome shotgun (WGS) entry which is preliminary data.</text>
</comment>
<feature type="transmembrane region" description="Helical" evidence="7">
    <location>
        <begin position="30"/>
        <end position="48"/>
    </location>
</feature>
<dbReference type="SUPFAM" id="SSF103473">
    <property type="entry name" value="MFS general substrate transporter"/>
    <property type="match status" value="1"/>
</dbReference>
<feature type="transmembrane region" description="Helical" evidence="7">
    <location>
        <begin position="229"/>
        <end position="249"/>
    </location>
</feature>
<feature type="transmembrane region" description="Helical" evidence="7">
    <location>
        <begin position="315"/>
        <end position="337"/>
    </location>
</feature>
<evidence type="ECO:0000256" key="1">
    <source>
        <dbReference type="ARBA" id="ARBA00004651"/>
    </source>
</evidence>
<dbReference type="InterPro" id="IPR011701">
    <property type="entry name" value="MFS"/>
</dbReference>
<dbReference type="Proteomes" id="UP001596528">
    <property type="component" value="Unassembled WGS sequence"/>
</dbReference>
<feature type="domain" description="Major facilitator superfamily (MFS) profile" evidence="8">
    <location>
        <begin position="3"/>
        <end position="398"/>
    </location>
</feature>
<organism evidence="9 10">
    <name type="scientific">Paenibacillus thermoaerophilus</name>
    <dbReference type="NCBI Taxonomy" id="1215385"/>
    <lineage>
        <taxon>Bacteria</taxon>
        <taxon>Bacillati</taxon>
        <taxon>Bacillota</taxon>
        <taxon>Bacilli</taxon>
        <taxon>Bacillales</taxon>
        <taxon>Paenibacillaceae</taxon>
        <taxon>Paenibacillus</taxon>
    </lineage>
</organism>
<dbReference type="Pfam" id="PF07690">
    <property type="entry name" value="MFS_1"/>
    <property type="match status" value="2"/>
</dbReference>
<gene>
    <name evidence="9" type="ORF">ACFQWB_08070</name>
</gene>
<dbReference type="InterPro" id="IPR036259">
    <property type="entry name" value="MFS_trans_sf"/>
</dbReference>
<evidence type="ECO:0000313" key="10">
    <source>
        <dbReference type="Proteomes" id="UP001596528"/>
    </source>
</evidence>
<proteinExistence type="predicted"/>
<comment type="subcellular location">
    <subcellularLocation>
        <location evidence="1">Cell membrane</location>
        <topology evidence="1">Multi-pass membrane protein</topology>
    </subcellularLocation>
</comment>
<feature type="transmembrane region" description="Helical" evidence="7">
    <location>
        <begin position="293"/>
        <end position="309"/>
    </location>
</feature>
<keyword evidence="5 7" id="KW-1133">Transmembrane helix</keyword>
<feature type="transmembrane region" description="Helical" evidence="7">
    <location>
        <begin position="162"/>
        <end position="181"/>
    </location>
</feature>
<keyword evidence="6 7" id="KW-0472">Membrane</keyword>
<reference evidence="10" key="1">
    <citation type="journal article" date="2019" name="Int. J. Syst. Evol. Microbiol.">
        <title>The Global Catalogue of Microorganisms (GCM) 10K type strain sequencing project: providing services to taxonomists for standard genome sequencing and annotation.</title>
        <authorList>
            <consortium name="The Broad Institute Genomics Platform"/>
            <consortium name="The Broad Institute Genome Sequencing Center for Infectious Disease"/>
            <person name="Wu L."/>
            <person name="Ma J."/>
        </authorList>
    </citation>
    <scope>NUCLEOTIDE SEQUENCE [LARGE SCALE GENOMIC DNA]</scope>
    <source>
        <strain evidence="10">JCM 18657</strain>
    </source>
</reference>
<dbReference type="PROSITE" id="PS50850">
    <property type="entry name" value="MFS"/>
    <property type="match status" value="1"/>
</dbReference>
<dbReference type="EMBL" id="JBHTGQ010000018">
    <property type="protein sequence ID" value="MFC7749895.1"/>
    <property type="molecule type" value="Genomic_DNA"/>
</dbReference>
<keyword evidence="2" id="KW-0813">Transport</keyword>
<evidence type="ECO:0000256" key="3">
    <source>
        <dbReference type="ARBA" id="ARBA00022475"/>
    </source>
</evidence>
<keyword evidence="10" id="KW-1185">Reference proteome</keyword>
<keyword evidence="4 7" id="KW-0812">Transmembrane</keyword>
<feature type="transmembrane region" description="Helical" evidence="7">
    <location>
        <begin position="349"/>
        <end position="369"/>
    </location>
</feature>
<sequence>MKTAIWLYLFMFVAMFDLHAQYPILSPFALSLGAAPSFIGLMMGVYSITHLPGNLIAGWMTDRFGSKPLIVASLIAAGCALLYQSTVTDPWQLLVIRSISGFVLAFLSPACQSMLAKLADDTVLQGKLMAGNGLVHTLASVVSPAAGALLVAKIGFDATFTLLGWGLIVTGALAGFGIPIAKAAKAASSGAGGVGASAPGEPRPKAGSGAAPVGAADDLAAGDKGYGGLPWLFFLTPMAISCSQGILFFELPLMKVSQDSILASGILFSMVSLGALFTLSLLFLQRYSPHRRTVVGALGLALVFFGLAVDWPVPLMLSLALVGVAKGLIFPAMSTLLITLTSENRYGRVFSLLSIALSVGAFLGPTLAGRFRDDVSPFILAFAALMIALAVLPPPRKRRAPGPAGSSPRHILH</sequence>
<evidence type="ECO:0000313" key="9">
    <source>
        <dbReference type="EMBL" id="MFC7749895.1"/>
    </source>
</evidence>
<evidence type="ECO:0000256" key="5">
    <source>
        <dbReference type="ARBA" id="ARBA00022989"/>
    </source>
</evidence>